<dbReference type="AlphaFoldDB" id="A0A644TXD5"/>
<dbReference type="InterPro" id="IPR056471">
    <property type="entry name" value="HD-CE"/>
</dbReference>
<dbReference type="EMBL" id="VSSQ01000060">
    <property type="protein sequence ID" value="MPL71605.1"/>
    <property type="molecule type" value="Genomic_DNA"/>
</dbReference>
<protein>
    <recommendedName>
        <fullName evidence="1">HD-CE domain-containing protein</fullName>
    </recommendedName>
</protein>
<feature type="domain" description="HD-CE" evidence="1">
    <location>
        <begin position="37"/>
        <end position="210"/>
    </location>
</feature>
<dbReference type="Pfam" id="PF24391">
    <property type="entry name" value="HD-CE"/>
    <property type="match status" value="1"/>
</dbReference>
<evidence type="ECO:0000313" key="2">
    <source>
        <dbReference type="EMBL" id="MPL71605.1"/>
    </source>
</evidence>
<comment type="caution">
    <text evidence="2">The sequence shown here is derived from an EMBL/GenBank/DDBJ whole genome shotgun (WGS) entry which is preliminary data.</text>
</comment>
<sequence>MEIPNYIFVEYSSDTKYLIDAFDNYSTQFLTFIPRKLPEYSSHGVDHTLRIINKNINLFLGAWGIILNQDEGLLLYLAAWVHDIGCIISREDHASASIKLMQKSKLLDPFPEKYVFCLKHIILAHRKSYSLIDVPDECDNVRLRMICAIFRLMDACDITRQRCPSAVYDIIKLELGDESNEIWKAHMNIKDLIYHKPNIIIYVDDINISKSLVDNLNCEIITIKSTFEENNLIVPTIIVDIDPKN</sequence>
<accession>A0A644TXD5</accession>
<evidence type="ECO:0000259" key="1">
    <source>
        <dbReference type="Pfam" id="PF24391"/>
    </source>
</evidence>
<gene>
    <name evidence="2" type="ORF">SDC9_17382</name>
</gene>
<dbReference type="SUPFAM" id="SSF109604">
    <property type="entry name" value="HD-domain/PDEase-like"/>
    <property type="match status" value="1"/>
</dbReference>
<reference evidence="2" key="1">
    <citation type="submission" date="2019-08" db="EMBL/GenBank/DDBJ databases">
        <authorList>
            <person name="Kucharzyk K."/>
            <person name="Murdoch R.W."/>
            <person name="Higgins S."/>
            <person name="Loffler F."/>
        </authorList>
    </citation>
    <scope>NUCLEOTIDE SEQUENCE</scope>
</reference>
<proteinExistence type="predicted"/>
<name>A0A644TXD5_9ZZZZ</name>
<organism evidence="2">
    <name type="scientific">bioreactor metagenome</name>
    <dbReference type="NCBI Taxonomy" id="1076179"/>
    <lineage>
        <taxon>unclassified sequences</taxon>
        <taxon>metagenomes</taxon>
        <taxon>ecological metagenomes</taxon>
    </lineage>
</organism>
<dbReference type="Gene3D" id="1.10.3210.10">
    <property type="entry name" value="Hypothetical protein af1432"/>
    <property type="match status" value="1"/>
</dbReference>